<evidence type="ECO:0000313" key="4">
    <source>
        <dbReference type="EMBL" id="QCY46676.1"/>
    </source>
</evidence>
<sequence length="153" mass="16666">MLTWDQFGQASRELAQTIVNTGFVPDVVLAIARGGLLLAGSISYALGVKACGALNVEFYTGIGTVLPEPVVLPPLLDEGHLRDKKVLVVDDVSDSGRTLAKVVDLVGEWGSEVKTVCLYTKPRTIKEPDFEWRRTDKWITFPWSALPPVTAGK</sequence>
<dbReference type="EMBL" id="CP034412">
    <property type="protein sequence ID" value="QCY46676.1"/>
    <property type="molecule type" value="Genomic_DNA"/>
</dbReference>
<dbReference type="PANTHER" id="PTHR43363:SF1">
    <property type="entry name" value="HYPOXANTHINE-GUANINE PHOSPHORIBOSYLTRANSFERASE"/>
    <property type="match status" value="1"/>
</dbReference>
<proteinExistence type="predicted"/>
<reference evidence="4 5" key="1">
    <citation type="submission" date="2018-12" db="EMBL/GenBank/DDBJ databases">
        <title>Complete Genome Sequence of Glutamicibacter creatinolyticus strain LGCM259,isolated from an abscess of a 12-year-old mare in Italy.</title>
        <authorList>
            <person name="Santos R.G."/>
            <person name="Silva A.L."/>
            <person name="Seyffert N."/>
            <person name="Castro T.L.P."/>
            <person name="Attili A.R."/>
            <person name="Rifici C."/>
            <person name="Mazzullo G."/>
            <person name="Brenig B."/>
            <person name="Venanzi F."/>
            <person name="Azevedo V."/>
        </authorList>
    </citation>
    <scope>NUCLEOTIDE SEQUENCE [LARGE SCALE GENOMIC DNA]</scope>
    <source>
        <strain evidence="4 5">LGCM 259</strain>
    </source>
</reference>
<feature type="domain" description="Phosphoribosyltransferase" evidence="3">
    <location>
        <begin position="4"/>
        <end position="144"/>
    </location>
</feature>
<dbReference type="CDD" id="cd06223">
    <property type="entry name" value="PRTases_typeI"/>
    <property type="match status" value="1"/>
</dbReference>
<name>A0A5B7WRB2_9MICC</name>
<dbReference type="Proteomes" id="UP000307000">
    <property type="component" value="Chromosome"/>
</dbReference>
<evidence type="ECO:0000256" key="2">
    <source>
        <dbReference type="ARBA" id="ARBA00022679"/>
    </source>
</evidence>
<keyword evidence="2 4" id="KW-0808">Transferase</keyword>
<gene>
    <name evidence="4" type="ORF">GcLGCM259_0921</name>
</gene>
<dbReference type="SUPFAM" id="SSF53271">
    <property type="entry name" value="PRTase-like"/>
    <property type="match status" value="1"/>
</dbReference>
<dbReference type="PANTHER" id="PTHR43363">
    <property type="entry name" value="HYPOXANTHINE PHOSPHORIBOSYLTRANSFERASE"/>
    <property type="match status" value="1"/>
</dbReference>
<dbReference type="GO" id="GO:0016757">
    <property type="term" value="F:glycosyltransferase activity"/>
    <property type="evidence" value="ECO:0007669"/>
    <property type="project" value="UniProtKB-KW"/>
</dbReference>
<dbReference type="AlphaFoldDB" id="A0A5B7WRB2"/>
<dbReference type="InterPro" id="IPR000836">
    <property type="entry name" value="PRTase_dom"/>
</dbReference>
<dbReference type="Pfam" id="PF00156">
    <property type="entry name" value="Pribosyltran"/>
    <property type="match status" value="1"/>
</dbReference>
<accession>A0A5B7WRB2</accession>
<dbReference type="Gene3D" id="3.40.50.2020">
    <property type="match status" value="1"/>
</dbReference>
<evidence type="ECO:0000259" key="3">
    <source>
        <dbReference type="Pfam" id="PF00156"/>
    </source>
</evidence>
<protein>
    <submittedName>
        <fullName evidence="4">Phosphoribosyltransferase</fullName>
    </submittedName>
</protein>
<keyword evidence="1 4" id="KW-0328">Glycosyltransferase</keyword>
<organism evidence="4 5">
    <name type="scientific">Glutamicibacter creatinolyticus</name>
    <dbReference type="NCBI Taxonomy" id="162496"/>
    <lineage>
        <taxon>Bacteria</taxon>
        <taxon>Bacillati</taxon>
        <taxon>Actinomycetota</taxon>
        <taxon>Actinomycetes</taxon>
        <taxon>Micrococcales</taxon>
        <taxon>Micrococcaceae</taxon>
        <taxon>Glutamicibacter</taxon>
    </lineage>
</organism>
<keyword evidence="5" id="KW-1185">Reference proteome</keyword>
<dbReference type="KEGG" id="gcr:GcLGCM259_0921"/>
<evidence type="ECO:0000256" key="1">
    <source>
        <dbReference type="ARBA" id="ARBA00022676"/>
    </source>
</evidence>
<dbReference type="InterPro" id="IPR029057">
    <property type="entry name" value="PRTase-like"/>
</dbReference>
<evidence type="ECO:0000313" key="5">
    <source>
        <dbReference type="Proteomes" id="UP000307000"/>
    </source>
</evidence>